<feature type="region of interest" description="Disordered" evidence="1">
    <location>
        <begin position="1"/>
        <end position="41"/>
    </location>
</feature>
<dbReference type="PANTHER" id="PTHR43591">
    <property type="entry name" value="METHYLTRANSFERASE"/>
    <property type="match status" value="1"/>
</dbReference>
<reference evidence="3 4" key="1">
    <citation type="submission" date="2021-03" db="EMBL/GenBank/DDBJ databases">
        <title>Sequencing the genomes of 1000 actinobacteria strains.</title>
        <authorList>
            <person name="Klenk H.-P."/>
        </authorList>
    </citation>
    <scope>NUCLEOTIDE SEQUENCE [LARGE SCALE GENOMIC DNA]</scope>
    <source>
        <strain evidence="3 4">DSM 15797</strain>
    </source>
</reference>
<evidence type="ECO:0000313" key="4">
    <source>
        <dbReference type="Proteomes" id="UP001296993"/>
    </source>
</evidence>
<comment type="caution">
    <text evidence="3">The sequence shown here is derived from an EMBL/GenBank/DDBJ whole genome shotgun (WGS) entry which is preliminary data.</text>
</comment>
<feature type="domain" description="Methyltransferase" evidence="2">
    <location>
        <begin position="76"/>
        <end position="172"/>
    </location>
</feature>
<proteinExistence type="predicted"/>
<dbReference type="GO" id="GO:0032259">
    <property type="term" value="P:methylation"/>
    <property type="evidence" value="ECO:0007669"/>
    <property type="project" value="UniProtKB-KW"/>
</dbReference>
<dbReference type="Proteomes" id="UP001296993">
    <property type="component" value="Unassembled WGS sequence"/>
</dbReference>
<keyword evidence="3" id="KW-0489">Methyltransferase</keyword>
<evidence type="ECO:0000256" key="1">
    <source>
        <dbReference type="SAM" id="MobiDB-lite"/>
    </source>
</evidence>
<name>A0ABS4XBC4_9MICC</name>
<dbReference type="PANTHER" id="PTHR43591:SF24">
    <property type="entry name" value="2-METHOXY-6-POLYPRENYL-1,4-BENZOQUINOL METHYLASE, MITOCHONDRIAL"/>
    <property type="match status" value="1"/>
</dbReference>
<dbReference type="EMBL" id="JAGIOF010000001">
    <property type="protein sequence ID" value="MBP2385666.1"/>
    <property type="molecule type" value="Genomic_DNA"/>
</dbReference>
<feature type="compositionally biased region" description="Basic residues" evidence="1">
    <location>
        <begin position="1"/>
        <end position="15"/>
    </location>
</feature>
<organism evidence="3 4">
    <name type="scientific">Paeniglutamicibacter kerguelensis</name>
    <dbReference type="NCBI Taxonomy" id="254788"/>
    <lineage>
        <taxon>Bacteria</taxon>
        <taxon>Bacillati</taxon>
        <taxon>Actinomycetota</taxon>
        <taxon>Actinomycetes</taxon>
        <taxon>Micrococcales</taxon>
        <taxon>Micrococcaceae</taxon>
        <taxon>Paeniglutamicibacter</taxon>
    </lineage>
</organism>
<evidence type="ECO:0000259" key="2">
    <source>
        <dbReference type="Pfam" id="PF13649"/>
    </source>
</evidence>
<dbReference type="CDD" id="cd02440">
    <property type="entry name" value="AdoMet_MTases"/>
    <property type="match status" value="1"/>
</dbReference>
<sequence length="302" mass="32674">MTHSQHPHGQHPHGQHPHEHGATSSHGHTHGHGHSHDPSDDERMAEMLDMDATLQAAHLAEITDWVAGLGGAPETIVDLGSGTGTGTLALAERFEKATVFAVDNSEHMLGRLAAKAEARGLDGRVVGVHADLDAQWPPVGTAGLVWAASSIHHVANPDKVFAEVFAALNPGGLFAVIEMDSFPRFLPDDIGWGEPGLEERCHRLIDAQGWNSHPDWQEQLEAAGFEVEQRAFAYELAPEPAVMAPYAQLWLGRTRTGLEDKLSPGDLASIDALLDTENPAGLEHRTDLVLRGSRTVWAARRR</sequence>
<dbReference type="SUPFAM" id="SSF53335">
    <property type="entry name" value="S-adenosyl-L-methionine-dependent methyltransferases"/>
    <property type="match status" value="1"/>
</dbReference>
<accession>A0ABS4XBC4</accession>
<gene>
    <name evidence="3" type="ORF">JOF47_001177</name>
</gene>
<keyword evidence="3" id="KW-0808">Transferase</keyword>
<dbReference type="InterPro" id="IPR041698">
    <property type="entry name" value="Methyltransf_25"/>
</dbReference>
<dbReference type="Pfam" id="PF13649">
    <property type="entry name" value="Methyltransf_25"/>
    <property type="match status" value="1"/>
</dbReference>
<dbReference type="Gene3D" id="3.40.50.150">
    <property type="entry name" value="Vaccinia Virus protein VP39"/>
    <property type="match status" value="1"/>
</dbReference>
<protein>
    <submittedName>
        <fullName evidence="3">SAM-dependent methyltransferase</fullName>
    </submittedName>
</protein>
<keyword evidence="4" id="KW-1185">Reference proteome</keyword>
<dbReference type="InterPro" id="IPR029063">
    <property type="entry name" value="SAM-dependent_MTases_sf"/>
</dbReference>
<dbReference type="RefSeq" id="WP_209996554.1">
    <property type="nucleotide sequence ID" value="NZ_BAAAJY010000007.1"/>
</dbReference>
<evidence type="ECO:0000313" key="3">
    <source>
        <dbReference type="EMBL" id="MBP2385666.1"/>
    </source>
</evidence>
<dbReference type="GO" id="GO:0008168">
    <property type="term" value="F:methyltransferase activity"/>
    <property type="evidence" value="ECO:0007669"/>
    <property type="project" value="UniProtKB-KW"/>
</dbReference>